<dbReference type="RefSeq" id="WP_369192260.1">
    <property type="nucleotide sequence ID" value="NZ_CP163431.1"/>
</dbReference>
<evidence type="ECO:0008006" key="2">
    <source>
        <dbReference type="Google" id="ProtNLM"/>
    </source>
</evidence>
<dbReference type="EMBL" id="CP163431">
    <property type="protein sequence ID" value="XDQ07478.1"/>
    <property type="molecule type" value="Genomic_DNA"/>
</dbReference>
<name>A0AB39MRU2_9ACTN</name>
<reference evidence="1" key="1">
    <citation type="submission" date="2024-07" db="EMBL/GenBank/DDBJ databases">
        <authorList>
            <person name="Yu S.T."/>
        </authorList>
    </citation>
    <scope>NUCLEOTIDE SEQUENCE</scope>
    <source>
        <strain evidence="1">R08</strain>
    </source>
</reference>
<accession>A0AB39MRU2</accession>
<dbReference type="AlphaFoldDB" id="A0AB39MRU2"/>
<organism evidence="1">
    <name type="scientific">Streptomyces sp. R08</name>
    <dbReference type="NCBI Taxonomy" id="3238624"/>
    <lineage>
        <taxon>Bacteria</taxon>
        <taxon>Bacillati</taxon>
        <taxon>Actinomycetota</taxon>
        <taxon>Actinomycetes</taxon>
        <taxon>Kitasatosporales</taxon>
        <taxon>Streptomycetaceae</taxon>
        <taxon>Streptomyces</taxon>
    </lineage>
</organism>
<protein>
    <recommendedName>
        <fullName evidence="2">Transcriptional regulator</fullName>
    </recommendedName>
</protein>
<sequence length="131" mass="14653">MAASPQPHASAPPPDLSGAQADDLALYRAKFIQRLPKSLEELDGPTQGVVELPLHVAWSGLTAYDLGKPRQRMGLYRTVLHEGLREDLPRYLNQDLLLQMWPILRTLTGRTVRTVWEDTFPQLAARARTAA</sequence>
<gene>
    <name evidence="1" type="ORF">AB5J58_48100</name>
</gene>
<proteinExistence type="predicted"/>
<evidence type="ECO:0000313" key="1">
    <source>
        <dbReference type="EMBL" id="XDQ07478.1"/>
    </source>
</evidence>